<dbReference type="NCBIfam" id="TIGR04549">
    <property type="entry name" value="LP_HExxH_w_tonB"/>
    <property type="match status" value="1"/>
</dbReference>
<accession>A0A2P8HMU5</accession>
<dbReference type="Proteomes" id="UP000240971">
    <property type="component" value="Unassembled WGS sequence"/>
</dbReference>
<dbReference type="EMBL" id="PYAW01000002">
    <property type="protein sequence ID" value="PSL47530.1"/>
    <property type="molecule type" value="Genomic_DNA"/>
</dbReference>
<dbReference type="Gene3D" id="3.40.390.70">
    <property type="match status" value="1"/>
</dbReference>
<keyword evidence="1" id="KW-0449">Lipoprotein</keyword>
<comment type="caution">
    <text evidence="1">The sequence shown here is derived from an EMBL/GenBank/DDBJ whole genome shotgun (WGS) entry which is preliminary data.</text>
</comment>
<keyword evidence="1" id="KW-0378">Hydrolase</keyword>
<dbReference type="Pfam" id="PF15890">
    <property type="entry name" value="Peptidase_Mx1"/>
    <property type="match status" value="1"/>
</dbReference>
<reference evidence="1 2" key="1">
    <citation type="submission" date="2018-03" db="EMBL/GenBank/DDBJ databases">
        <title>Genomic Encyclopedia of Archaeal and Bacterial Type Strains, Phase II (KMG-II): from individual species to whole genera.</title>
        <authorList>
            <person name="Goeker M."/>
        </authorList>
    </citation>
    <scope>NUCLEOTIDE SEQUENCE [LARGE SCALE GENOMIC DNA]</scope>
    <source>
        <strain evidence="1 2">DSM 24859</strain>
    </source>
</reference>
<evidence type="ECO:0000313" key="1">
    <source>
        <dbReference type="EMBL" id="PSL47530.1"/>
    </source>
</evidence>
<dbReference type="PROSITE" id="PS51257">
    <property type="entry name" value="PROKAR_LIPOPROTEIN"/>
    <property type="match status" value="1"/>
</dbReference>
<dbReference type="InterPro" id="IPR030890">
    <property type="entry name" value="LP_HExxH_w_TonB"/>
</dbReference>
<organism evidence="1 2">
    <name type="scientific">Chitinophaga niastensis</name>
    <dbReference type="NCBI Taxonomy" id="536980"/>
    <lineage>
        <taxon>Bacteria</taxon>
        <taxon>Pseudomonadati</taxon>
        <taxon>Bacteroidota</taxon>
        <taxon>Chitinophagia</taxon>
        <taxon>Chitinophagales</taxon>
        <taxon>Chitinophagaceae</taxon>
        <taxon>Chitinophaga</taxon>
    </lineage>
</organism>
<evidence type="ECO:0000313" key="2">
    <source>
        <dbReference type="Proteomes" id="UP000240971"/>
    </source>
</evidence>
<dbReference type="AlphaFoldDB" id="A0A2P8HMU5"/>
<dbReference type="RefSeq" id="WP_106527975.1">
    <property type="nucleotide sequence ID" value="NZ_PYAW01000002.1"/>
</dbReference>
<gene>
    <name evidence="1" type="ORF">CLV51_102387</name>
</gene>
<proteinExistence type="predicted"/>
<sequence>MKALLLITTLCLLMACSKKDDLGNVEEIPGLGGDTWVKGPLDQWLYDTLTVPYNIAVKYKWDQFEYELNKTLVPPKEEKVIPVMSAIKKVWMNTYVAEAGTLFFKKYCPKYFILSGSASWNENGTITLGTAEGGRKVVLYLLNDFLTKDMPGYQPADSGVVKQMFHVIEHEFGHILHQTTMYPVEFKRICAGFYTGNWNNISDENAHRDGFVTPYAMSAFDEDFVEMISTMLVEGRTGFDMIVNSIPEGTSINGVSKAEAQARLRRKEAIVVSYFQTVWHIDFYSLQNRTRKEIVQLLY</sequence>
<name>A0A2P8HMU5_CHINA</name>
<keyword evidence="2" id="KW-1185">Reference proteome</keyword>
<dbReference type="SUPFAM" id="SSF55486">
    <property type="entry name" value="Metalloproteases ('zincins'), catalytic domain"/>
    <property type="match status" value="1"/>
</dbReference>
<protein>
    <submittedName>
        <fullName evidence="1">Substrate import-associated zinc metallohydrolase lipoprotein</fullName>
    </submittedName>
</protein>
<dbReference type="GO" id="GO:0016787">
    <property type="term" value="F:hydrolase activity"/>
    <property type="evidence" value="ECO:0007669"/>
    <property type="project" value="UniProtKB-KW"/>
</dbReference>
<dbReference type="OrthoDB" id="1113652at2"/>